<keyword evidence="8" id="KW-1133">Transmembrane helix</keyword>
<dbReference type="Gene3D" id="3.30.200.20">
    <property type="entry name" value="Phosphorylase Kinase, domain 1"/>
    <property type="match status" value="1"/>
</dbReference>
<keyword evidence="11" id="KW-0723">Serine/threonine-protein kinase</keyword>
<dbReference type="Gene3D" id="1.10.510.10">
    <property type="entry name" value="Transferase(Phosphotransferase) domain 1"/>
    <property type="match status" value="1"/>
</dbReference>
<reference evidence="12" key="1">
    <citation type="submission" date="2016-06" db="EMBL/GenBank/DDBJ databases">
        <authorList>
            <person name="Varghese N."/>
        </authorList>
    </citation>
    <scope>NUCLEOTIDE SEQUENCE [LARGE SCALE GENOMIC DNA]</scope>
    <source>
        <strain evidence="12">DSM 45555</strain>
    </source>
</reference>
<dbReference type="EMBL" id="FMCV01000016">
    <property type="protein sequence ID" value="SCF30912.1"/>
    <property type="molecule type" value="Genomic_DNA"/>
</dbReference>
<keyword evidence="5" id="KW-0675">Receptor</keyword>
<gene>
    <name evidence="11" type="ORF">GA0070215_11659</name>
</gene>
<dbReference type="InterPro" id="IPR011009">
    <property type="entry name" value="Kinase-like_dom_sf"/>
</dbReference>
<organism evidence="11 12">
    <name type="scientific">Micromonospora marina</name>
    <dbReference type="NCBI Taxonomy" id="307120"/>
    <lineage>
        <taxon>Bacteria</taxon>
        <taxon>Bacillati</taxon>
        <taxon>Actinomycetota</taxon>
        <taxon>Actinomycetes</taxon>
        <taxon>Micromonosporales</taxon>
        <taxon>Micromonosporaceae</taxon>
        <taxon>Micromonospora</taxon>
    </lineage>
</organism>
<proteinExistence type="predicted"/>
<dbReference type="InterPro" id="IPR008979">
    <property type="entry name" value="Galactose-bd-like_sf"/>
</dbReference>
<dbReference type="PROSITE" id="PS50011">
    <property type="entry name" value="PROTEIN_KINASE_DOM"/>
    <property type="match status" value="1"/>
</dbReference>
<dbReference type="InterPro" id="IPR000719">
    <property type="entry name" value="Prot_kinase_dom"/>
</dbReference>
<feature type="compositionally biased region" description="Pro residues" evidence="7">
    <location>
        <begin position="375"/>
        <end position="384"/>
    </location>
</feature>
<keyword evidence="4 6" id="KW-0067">ATP-binding</keyword>
<dbReference type="SUPFAM" id="SSF49785">
    <property type="entry name" value="Galactose-binding domain-like"/>
    <property type="match status" value="1"/>
</dbReference>
<dbReference type="Pfam" id="PF00069">
    <property type="entry name" value="Pkinase"/>
    <property type="match status" value="1"/>
</dbReference>
<feature type="domain" description="Protein kinase" evidence="9">
    <location>
        <begin position="21"/>
        <end position="291"/>
    </location>
</feature>
<dbReference type="InterPro" id="IPR000421">
    <property type="entry name" value="FA58C"/>
</dbReference>
<name>A0A1C4ZD92_9ACTN</name>
<dbReference type="PROSITE" id="PS50022">
    <property type="entry name" value="FA58C_3"/>
    <property type="match status" value="1"/>
</dbReference>
<dbReference type="CDD" id="cd14014">
    <property type="entry name" value="STKc_PknB_like"/>
    <property type="match status" value="1"/>
</dbReference>
<feature type="transmembrane region" description="Helical" evidence="8">
    <location>
        <begin position="296"/>
        <end position="317"/>
    </location>
</feature>
<dbReference type="GO" id="GO:0004674">
    <property type="term" value="F:protein serine/threonine kinase activity"/>
    <property type="evidence" value="ECO:0007669"/>
    <property type="project" value="UniProtKB-KW"/>
</dbReference>
<evidence type="ECO:0000313" key="12">
    <source>
        <dbReference type="Proteomes" id="UP000198551"/>
    </source>
</evidence>
<accession>A0A1C4ZD92</accession>
<dbReference type="InterPro" id="IPR008271">
    <property type="entry name" value="Ser/Thr_kinase_AS"/>
</dbReference>
<evidence type="ECO:0000256" key="8">
    <source>
        <dbReference type="SAM" id="Phobius"/>
    </source>
</evidence>
<feature type="compositionally biased region" description="Low complexity" evidence="7">
    <location>
        <begin position="354"/>
        <end position="374"/>
    </location>
</feature>
<keyword evidence="1" id="KW-0808">Transferase</keyword>
<evidence type="ECO:0000256" key="2">
    <source>
        <dbReference type="ARBA" id="ARBA00022741"/>
    </source>
</evidence>
<feature type="compositionally biased region" description="Low complexity" evidence="7">
    <location>
        <begin position="329"/>
        <end position="347"/>
    </location>
</feature>
<dbReference type="Gene3D" id="2.60.120.260">
    <property type="entry name" value="Galactose-binding domain-like"/>
    <property type="match status" value="1"/>
</dbReference>
<dbReference type="SMART" id="SM00220">
    <property type="entry name" value="S_TKc"/>
    <property type="match status" value="1"/>
</dbReference>
<dbReference type="PANTHER" id="PTHR43289">
    <property type="entry name" value="MITOGEN-ACTIVATED PROTEIN KINASE KINASE KINASE 20-RELATED"/>
    <property type="match status" value="1"/>
</dbReference>
<dbReference type="SUPFAM" id="SSF56112">
    <property type="entry name" value="Protein kinase-like (PK-like)"/>
    <property type="match status" value="1"/>
</dbReference>
<dbReference type="Proteomes" id="UP000198551">
    <property type="component" value="Unassembled WGS sequence"/>
</dbReference>
<evidence type="ECO:0000313" key="11">
    <source>
        <dbReference type="EMBL" id="SCF30912.1"/>
    </source>
</evidence>
<feature type="binding site" evidence="6">
    <location>
        <position position="49"/>
    </location>
    <ligand>
        <name>ATP</name>
        <dbReference type="ChEBI" id="CHEBI:30616"/>
    </ligand>
</feature>
<evidence type="ECO:0000259" key="9">
    <source>
        <dbReference type="PROSITE" id="PS50011"/>
    </source>
</evidence>
<sequence length="525" mass="55174">MDTAYRVSPLRAADPAFLGEYQMVGRIGAGGMGMVYLAEDADGSYVAVKLIHADLIADPEFRARFRDEVERSRQVPSFCTAEFIAADIDHDPPYLVVEYVDGPSLEEVVTERGPLRGGTLHSLAVGVATALTGIHRAGIIHRDLKPENVLLPPGSPKVIDFGIARSFGVTSRHTRTDDMVGTIAYMAPERFADNRGDPVSAAADVFAWGCVITYAGTGRTPFGGDSPSATAGRILTQPPHLDGLPEPLREPVRLALAKDPADRPSAPDLLAMLLGEKRDAAPVPTRRHPRWPRWRLPVVVTVVLLLVGATAGVLSVGTGPPSGSPTPSSPGAASAPAAAGTPSAAVPSSPPSPERSSPPATPSTTPDRTVTSPAPSAPPAPPATGPSSAELPASDNPTGRNLALTGTATAAAAEGPNWSAGKAVDGDPASRWSSAFTDPQWLAVDLGKRWRISEVVLHWERAYAVAYRVEISADGAAWTPVYSTATGTGGVVRIPVAELPGRYVRMYGTRRSGDYGYSLYEIEVR</sequence>
<dbReference type="GO" id="GO:0005524">
    <property type="term" value="F:ATP binding"/>
    <property type="evidence" value="ECO:0007669"/>
    <property type="project" value="UniProtKB-UniRule"/>
</dbReference>
<feature type="region of interest" description="Disordered" evidence="7">
    <location>
        <begin position="315"/>
        <end position="402"/>
    </location>
</feature>
<evidence type="ECO:0000256" key="7">
    <source>
        <dbReference type="SAM" id="MobiDB-lite"/>
    </source>
</evidence>
<evidence type="ECO:0000259" key="10">
    <source>
        <dbReference type="PROSITE" id="PS50022"/>
    </source>
</evidence>
<dbReference type="RefSeq" id="WP_091048001.1">
    <property type="nucleotide sequence ID" value="NZ_JBHLYH010000011.1"/>
</dbReference>
<evidence type="ECO:0000256" key="3">
    <source>
        <dbReference type="ARBA" id="ARBA00022777"/>
    </source>
</evidence>
<keyword evidence="12" id="KW-1185">Reference proteome</keyword>
<evidence type="ECO:0000256" key="4">
    <source>
        <dbReference type="ARBA" id="ARBA00022840"/>
    </source>
</evidence>
<keyword evidence="3 11" id="KW-0418">Kinase</keyword>
<evidence type="ECO:0000256" key="6">
    <source>
        <dbReference type="PROSITE-ProRule" id="PRU10141"/>
    </source>
</evidence>
<dbReference type="PANTHER" id="PTHR43289:SF34">
    <property type="entry name" value="SERINE_THREONINE-PROTEIN KINASE YBDM-RELATED"/>
    <property type="match status" value="1"/>
</dbReference>
<keyword evidence="8" id="KW-0472">Membrane</keyword>
<keyword evidence="2 6" id="KW-0547">Nucleotide-binding</keyword>
<evidence type="ECO:0000256" key="1">
    <source>
        <dbReference type="ARBA" id="ARBA00022679"/>
    </source>
</evidence>
<keyword evidence="8" id="KW-0812">Transmembrane</keyword>
<feature type="domain" description="F5/8 type C" evidence="10">
    <location>
        <begin position="386"/>
        <end position="525"/>
    </location>
</feature>
<protein>
    <submittedName>
        <fullName evidence="11">Serine/threonine protein kinase</fullName>
    </submittedName>
</protein>
<dbReference type="PROSITE" id="PS00108">
    <property type="entry name" value="PROTEIN_KINASE_ST"/>
    <property type="match status" value="1"/>
</dbReference>
<dbReference type="InterPro" id="IPR017441">
    <property type="entry name" value="Protein_kinase_ATP_BS"/>
</dbReference>
<dbReference type="AlphaFoldDB" id="A0A1C4ZD92"/>
<dbReference type="Pfam" id="PF00754">
    <property type="entry name" value="F5_F8_type_C"/>
    <property type="match status" value="1"/>
</dbReference>
<evidence type="ECO:0000256" key="5">
    <source>
        <dbReference type="ARBA" id="ARBA00023170"/>
    </source>
</evidence>
<dbReference type="PROSITE" id="PS00107">
    <property type="entry name" value="PROTEIN_KINASE_ATP"/>
    <property type="match status" value="1"/>
</dbReference>
<feature type="region of interest" description="Disordered" evidence="7">
    <location>
        <begin position="411"/>
        <end position="430"/>
    </location>
</feature>